<sequence>MALSLVYASQDAASLPAVDIVAVHGLNGDAVNTWTHPKSKAFWLRDFLPNKVPDARILTFGYNAAAAFGHSTAEIIDHAKSLLISLIDKREESEALLQARLDPRYQQIKDSTLGIIFMGTPHGGSDKATYGKVLANIAQFIVDQHSALLQTNYEEQVPIDANHSMICKFETEEDDTFEKVYKRVQRMRDSPRRVLNNQLVAHNKHFEVPHLLSPVFTGRDDVLKRLTTSFTAKRRSLKQHQQRFVLFGLGGSGKTQTCLKFVHQHRQSDNLVQQCFVQIARLLQTDENINSVKRTLANTSLSWLLIFDNADNPNLRLTPYFPPGDRGDIIIASRNPQHQHYNTVGYEEVDQLSPSDSLVLLSKVAYGETSPLLDTLEKRKTIVEILGYHALAIVQAGAYIRETSCSLSHYLEVYEQRRKDLLDNLPPHLGTDYQHSVYATWQVSVDMIESTQISRISMSNSSLQILGLLGFYHHDQVPIQMFYCSWQNLQARGIRPDHFPWHNAPSDFFDYRHSVQESITLLAMFSLVTRNADLSLSVHPLVHDWCRERLSIEQQHSTCRRALYLLANSVNWEYRTEDYTLRRSLTPHVHELLRLQALYGDIGQDKTQYWPTLALILRENGCSKDAIILSEEVLELDMTRLGDEHPETLKSMTNLANQYSDVGRYSEALQISEKVLKGYQSKPGEISSSALRSMHDLAIRYSEVGRWTEALDLTNKVLKLQKTYLGEGHPDTLRTMSNLTARYTEAGRHREALQLTEEIYELQKVKLGEHHPDSLRSMHNLAIQYSDAGRQPEALHLTEKVLELMKSKLGEHHPDTLAAMQNLAIRRSEAGQKSKALQITEEVLELRKAKLGADHPDTLISMHNLAVWYGAAGRQGEKLQLTEEVLKLKQSKLGDDHPDTLMSMSNLAICHDEDGRQSEAVRLTEEVLALRKTKLGDSHPHTQASEQYLEYLLQTKSETSSTPKQSQQRRRFRLTFFRGRRPGKMGDVGQGDGHENAV</sequence>
<feature type="region of interest" description="Disordered" evidence="1">
    <location>
        <begin position="956"/>
        <end position="998"/>
    </location>
</feature>
<reference evidence="2 3" key="1">
    <citation type="submission" date="2023-08" db="EMBL/GenBank/DDBJ databases">
        <title>Black Yeasts Isolated from many extreme environments.</title>
        <authorList>
            <person name="Coleine C."/>
            <person name="Stajich J.E."/>
            <person name="Selbmann L."/>
        </authorList>
    </citation>
    <scope>NUCLEOTIDE SEQUENCE [LARGE SCALE GENOMIC DNA]</scope>
    <source>
        <strain evidence="2 3">CCFEE 5792</strain>
    </source>
</reference>
<evidence type="ECO:0000313" key="3">
    <source>
        <dbReference type="Proteomes" id="UP001358417"/>
    </source>
</evidence>
<dbReference type="InterPro" id="IPR029058">
    <property type="entry name" value="AB_hydrolase_fold"/>
</dbReference>
<evidence type="ECO:0000256" key="1">
    <source>
        <dbReference type="SAM" id="MobiDB-lite"/>
    </source>
</evidence>
<dbReference type="PANTHER" id="PTHR46082:SF6">
    <property type="entry name" value="AAA+ ATPASE DOMAIN-CONTAINING PROTEIN-RELATED"/>
    <property type="match status" value="1"/>
</dbReference>
<protein>
    <submittedName>
        <fullName evidence="2">Uncharacterized protein</fullName>
    </submittedName>
</protein>
<dbReference type="SUPFAM" id="SSF48452">
    <property type="entry name" value="TPR-like"/>
    <property type="match status" value="3"/>
</dbReference>
<dbReference type="GeneID" id="89969728"/>
<dbReference type="InterPro" id="IPR053137">
    <property type="entry name" value="NLR-like"/>
</dbReference>
<comment type="caution">
    <text evidence="2">The sequence shown here is derived from an EMBL/GenBank/DDBJ whole genome shotgun (WGS) entry which is preliminary data.</text>
</comment>
<proteinExistence type="predicted"/>
<dbReference type="Proteomes" id="UP001358417">
    <property type="component" value="Unassembled WGS sequence"/>
</dbReference>
<gene>
    <name evidence="2" type="ORF">LTR84_001508</name>
</gene>
<dbReference type="SUPFAM" id="SSF52540">
    <property type="entry name" value="P-loop containing nucleoside triphosphate hydrolases"/>
    <property type="match status" value="1"/>
</dbReference>
<dbReference type="Gene3D" id="3.40.50.300">
    <property type="entry name" value="P-loop containing nucleotide triphosphate hydrolases"/>
    <property type="match status" value="1"/>
</dbReference>
<dbReference type="Pfam" id="PF13424">
    <property type="entry name" value="TPR_12"/>
    <property type="match status" value="4"/>
</dbReference>
<dbReference type="AlphaFoldDB" id="A0AAV9NCJ7"/>
<name>A0AAV9NCJ7_9EURO</name>
<dbReference type="InterPro" id="IPR011990">
    <property type="entry name" value="TPR-like_helical_dom_sf"/>
</dbReference>
<feature type="compositionally biased region" description="Basic residues" evidence="1">
    <location>
        <begin position="967"/>
        <end position="983"/>
    </location>
</feature>
<dbReference type="SUPFAM" id="SSF53474">
    <property type="entry name" value="alpha/beta-Hydrolases"/>
    <property type="match status" value="1"/>
</dbReference>
<dbReference type="EMBL" id="JAVRRD010000010">
    <property type="protein sequence ID" value="KAK5054617.1"/>
    <property type="molecule type" value="Genomic_DNA"/>
</dbReference>
<dbReference type="PANTHER" id="PTHR46082">
    <property type="entry name" value="ATP/GTP-BINDING PROTEIN-RELATED"/>
    <property type="match status" value="1"/>
</dbReference>
<organism evidence="2 3">
    <name type="scientific">Exophiala bonariae</name>
    <dbReference type="NCBI Taxonomy" id="1690606"/>
    <lineage>
        <taxon>Eukaryota</taxon>
        <taxon>Fungi</taxon>
        <taxon>Dikarya</taxon>
        <taxon>Ascomycota</taxon>
        <taxon>Pezizomycotina</taxon>
        <taxon>Eurotiomycetes</taxon>
        <taxon>Chaetothyriomycetidae</taxon>
        <taxon>Chaetothyriales</taxon>
        <taxon>Herpotrichiellaceae</taxon>
        <taxon>Exophiala</taxon>
    </lineage>
</organism>
<evidence type="ECO:0000313" key="2">
    <source>
        <dbReference type="EMBL" id="KAK5054617.1"/>
    </source>
</evidence>
<dbReference type="RefSeq" id="XP_064707390.1">
    <property type="nucleotide sequence ID" value="XM_064845132.1"/>
</dbReference>
<dbReference type="InterPro" id="IPR027417">
    <property type="entry name" value="P-loop_NTPase"/>
</dbReference>
<dbReference type="PRINTS" id="PR00381">
    <property type="entry name" value="KINESINLIGHT"/>
</dbReference>
<keyword evidence="3" id="KW-1185">Reference proteome</keyword>
<feature type="compositionally biased region" description="Polar residues" evidence="1">
    <location>
        <begin position="956"/>
        <end position="966"/>
    </location>
</feature>
<dbReference type="Gene3D" id="1.25.40.10">
    <property type="entry name" value="Tetratricopeptide repeat domain"/>
    <property type="match status" value="2"/>
</dbReference>
<accession>A0AAV9NCJ7</accession>